<dbReference type="Proteomes" id="UP000503129">
    <property type="component" value="Chromosome"/>
</dbReference>
<evidence type="ECO:0000313" key="2">
    <source>
        <dbReference type="Proteomes" id="UP000503129"/>
    </source>
</evidence>
<name>A0A856MNV9_9CYAN</name>
<protein>
    <submittedName>
        <fullName evidence="1">Uncharacterized protein</fullName>
    </submittedName>
</protein>
<sequence>MKNKLSGLISTFVLITTVSIPQITFAGDRQPQTSPQLSDKTLTILEKNGLNDDQRQKITEEIQASWHELCLDDGQIPRSSDKDDFCNSMPQRVLKVHHSFHSKGNITTKMIKSHPVRIIKSKSGKLIVVIYNYKINLPNLQGNEILKSVEKEIPKVIQKAVLVIEKEIPKVIEKEIPKVIRKI</sequence>
<dbReference type="KEGG" id="bsen:DP114_24495"/>
<dbReference type="AlphaFoldDB" id="A0A856MNV9"/>
<evidence type="ECO:0000313" key="1">
    <source>
        <dbReference type="EMBL" id="QDL10636.1"/>
    </source>
</evidence>
<accession>A0A856MNV9</accession>
<organism evidence="1 2">
    <name type="scientific">Brasilonema sennae CENA114</name>
    <dbReference type="NCBI Taxonomy" id="415709"/>
    <lineage>
        <taxon>Bacteria</taxon>
        <taxon>Bacillati</taxon>
        <taxon>Cyanobacteriota</taxon>
        <taxon>Cyanophyceae</taxon>
        <taxon>Nostocales</taxon>
        <taxon>Scytonemataceae</taxon>
        <taxon>Brasilonema</taxon>
        <taxon>Bromeliae group (in: Brasilonema)</taxon>
    </lineage>
</organism>
<dbReference type="EMBL" id="CP030118">
    <property type="protein sequence ID" value="QDL10636.1"/>
    <property type="molecule type" value="Genomic_DNA"/>
</dbReference>
<dbReference type="RefSeq" id="WP_169268147.1">
    <property type="nucleotide sequence ID" value="NZ_CAWOXK010000001.1"/>
</dbReference>
<keyword evidence="2" id="KW-1185">Reference proteome</keyword>
<reference evidence="1 2" key="1">
    <citation type="submission" date="2018-06" db="EMBL/GenBank/DDBJ databases">
        <title>Comparative genomics of Brasilonema spp. strains.</title>
        <authorList>
            <person name="Alvarenga D.O."/>
            <person name="Fiore M.F."/>
            <person name="Varani A.M."/>
        </authorList>
    </citation>
    <scope>NUCLEOTIDE SEQUENCE [LARGE SCALE GENOMIC DNA]</scope>
    <source>
        <strain evidence="1 2">CENA114</strain>
    </source>
</reference>
<proteinExistence type="predicted"/>
<gene>
    <name evidence="1" type="ORF">DP114_24495</name>
</gene>